<evidence type="ECO:0000256" key="1">
    <source>
        <dbReference type="SAM" id="SignalP"/>
    </source>
</evidence>
<keyword evidence="1" id="KW-0732">Signal</keyword>
<name>A0AA45WQ15_9BACL</name>
<dbReference type="PANTHER" id="PTHR33490">
    <property type="entry name" value="BLR5614 PROTEIN-RELATED"/>
    <property type="match status" value="1"/>
</dbReference>
<dbReference type="Proteomes" id="UP001157946">
    <property type="component" value="Unassembled WGS sequence"/>
</dbReference>
<dbReference type="InterPro" id="IPR002931">
    <property type="entry name" value="Transglutaminase-like"/>
</dbReference>
<keyword evidence="4" id="KW-1185">Reference proteome</keyword>
<protein>
    <submittedName>
        <fullName evidence="3">Transglutaminase-like superfamily protein</fullName>
    </submittedName>
</protein>
<feature type="domain" description="Transglutaminase-like" evidence="2">
    <location>
        <begin position="469"/>
        <end position="525"/>
    </location>
</feature>
<feature type="signal peptide" evidence="1">
    <location>
        <begin position="1"/>
        <end position="19"/>
    </location>
</feature>
<evidence type="ECO:0000259" key="2">
    <source>
        <dbReference type="SMART" id="SM00460"/>
    </source>
</evidence>
<dbReference type="RefSeq" id="WP_284724394.1">
    <property type="nucleotide sequence ID" value="NZ_FXTU01000004.1"/>
</dbReference>
<organism evidence="3 4">
    <name type="scientific">Laceyella tengchongensis</name>
    <dbReference type="NCBI Taxonomy" id="574699"/>
    <lineage>
        <taxon>Bacteria</taxon>
        <taxon>Bacillati</taxon>
        <taxon>Bacillota</taxon>
        <taxon>Bacilli</taxon>
        <taxon>Bacillales</taxon>
        <taxon>Thermoactinomycetaceae</taxon>
        <taxon>Laceyella</taxon>
    </lineage>
</organism>
<proteinExistence type="predicted"/>
<accession>A0AA45WQ15</accession>
<gene>
    <name evidence="3" type="ORF">SAMN06265361_104220</name>
</gene>
<dbReference type="InterPro" id="IPR038765">
    <property type="entry name" value="Papain-like_cys_pep_sf"/>
</dbReference>
<dbReference type="Pfam" id="PF01841">
    <property type="entry name" value="Transglut_core"/>
    <property type="match status" value="1"/>
</dbReference>
<dbReference type="Gene3D" id="3.10.620.30">
    <property type="match status" value="1"/>
</dbReference>
<dbReference type="AlphaFoldDB" id="A0AA45WQ15"/>
<evidence type="ECO:0000313" key="3">
    <source>
        <dbReference type="EMBL" id="SMP23466.1"/>
    </source>
</evidence>
<dbReference type="EMBL" id="FXTU01000004">
    <property type="protein sequence ID" value="SMP23466.1"/>
    <property type="molecule type" value="Genomic_DNA"/>
</dbReference>
<dbReference type="SMART" id="SM00460">
    <property type="entry name" value="TGc"/>
    <property type="match status" value="1"/>
</dbReference>
<dbReference type="SUPFAM" id="SSF54001">
    <property type="entry name" value="Cysteine proteinases"/>
    <property type="match status" value="1"/>
</dbReference>
<sequence length="563" mass="64186">MRWIVTCCALLTVCVIGMAAYEEGGFAPDKWVSSALKEPTLQELLEDVNKRHSNEVITLDPYAKKMDATLNQPAHNRMHVDTMLPVAGKITQYQRLSQPYVWIHIKYLGKGGNPDLPDEQDVYAPVKQGRFNEKIRLFQGKGEYRVTLRLPSEEQEDTYYLMASFIAANLNDDVERDVSYSVVAAKAKLKLDEPVMGYSEKRKAISLKGRIRPDVRTVLVQLKRGARETRRVVSVEKGQFEEQIPLTYGQGVHQLKILVPDSKRKGTYLDGATLYVNHPLAEEKEPIRFTRLYAERGIHLTAPLVGGEQADLTYRIAGRIDESAPFAKQTTHMIVRIQKGKDKATYFLPVGGYQFDSKIWLRFGAGEYKVTLYAPEITSQNRDYFRFFTVATFRVTSRAQMDGRDLLPGRGIQSDHPLIVDLAKEITAGKVTDRAKARAIYTYVAKNMTYDMDKFRNNRFSWNDSAIKSLSTRKGVCQDYVFLTLALLRSLDIPSRFVEGEAGGQRHAWVEAKLNGRWVTMDPTWGSGHITPDGRFVKRLDMQYFDPLPDEFKRTHKRTGVSY</sequence>
<feature type="chain" id="PRO_5041329620" evidence="1">
    <location>
        <begin position="20"/>
        <end position="563"/>
    </location>
</feature>
<reference evidence="3" key="1">
    <citation type="submission" date="2017-05" db="EMBL/GenBank/DDBJ databases">
        <authorList>
            <person name="Varghese N."/>
            <person name="Submissions S."/>
        </authorList>
    </citation>
    <scope>NUCLEOTIDE SEQUENCE</scope>
    <source>
        <strain evidence="3">DSM 45262</strain>
    </source>
</reference>
<comment type="caution">
    <text evidence="3">The sequence shown here is derived from an EMBL/GenBank/DDBJ whole genome shotgun (WGS) entry which is preliminary data.</text>
</comment>
<evidence type="ECO:0000313" key="4">
    <source>
        <dbReference type="Proteomes" id="UP001157946"/>
    </source>
</evidence>